<dbReference type="InterPro" id="IPR011009">
    <property type="entry name" value="Kinase-like_dom_sf"/>
</dbReference>
<dbReference type="CDD" id="cd00180">
    <property type="entry name" value="PKc"/>
    <property type="match status" value="1"/>
</dbReference>
<dbReference type="Proteomes" id="UP001265746">
    <property type="component" value="Unassembled WGS sequence"/>
</dbReference>
<dbReference type="PROSITE" id="PS50011">
    <property type="entry name" value="PROTEIN_KINASE_DOM"/>
    <property type="match status" value="1"/>
</dbReference>
<evidence type="ECO:0000313" key="3">
    <source>
        <dbReference type="Proteomes" id="UP001265746"/>
    </source>
</evidence>
<organism evidence="2 3">
    <name type="scientific">Phomopsis amygdali</name>
    <name type="common">Fusicoccum amygdali</name>
    <dbReference type="NCBI Taxonomy" id="1214568"/>
    <lineage>
        <taxon>Eukaryota</taxon>
        <taxon>Fungi</taxon>
        <taxon>Dikarya</taxon>
        <taxon>Ascomycota</taxon>
        <taxon>Pezizomycotina</taxon>
        <taxon>Sordariomycetes</taxon>
        <taxon>Sordariomycetidae</taxon>
        <taxon>Diaporthales</taxon>
        <taxon>Diaporthaceae</taxon>
        <taxon>Diaporthe</taxon>
    </lineage>
</organism>
<dbReference type="EMBL" id="JAUJFL010000002">
    <property type="protein sequence ID" value="KAK2611670.1"/>
    <property type="molecule type" value="Genomic_DNA"/>
</dbReference>
<comment type="caution">
    <text evidence="2">The sequence shown here is derived from an EMBL/GenBank/DDBJ whole genome shotgun (WGS) entry which is preliminary data.</text>
</comment>
<name>A0AAD9SKY0_PHOAM</name>
<dbReference type="PANTHER" id="PTHR24359:SF37">
    <property type="entry name" value="PROTEIN KINASE DOMAIN-CONTAINING PROTEIN"/>
    <property type="match status" value="1"/>
</dbReference>
<dbReference type="SUPFAM" id="SSF56112">
    <property type="entry name" value="Protein kinase-like (PK-like)"/>
    <property type="match status" value="1"/>
</dbReference>
<dbReference type="SMART" id="SM00220">
    <property type="entry name" value="S_TKc"/>
    <property type="match status" value="1"/>
</dbReference>
<evidence type="ECO:0000259" key="1">
    <source>
        <dbReference type="PROSITE" id="PS50011"/>
    </source>
</evidence>
<evidence type="ECO:0000313" key="2">
    <source>
        <dbReference type="EMBL" id="KAK2611670.1"/>
    </source>
</evidence>
<dbReference type="GO" id="GO:0005524">
    <property type="term" value="F:ATP binding"/>
    <property type="evidence" value="ECO:0007669"/>
    <property type="project" value="InterPro"/>
</dbReference>
<protein>
    <recommendedName>
        <fullName evidence="1">Protein kinase domain-containing protein</fullName>
    </recommendedName>
</protein>
<dbReference type="PANTHER" id="PTHR24359">
    <property type="entry name" value="SERINE/THREONINE-PROTEIN KINASE SBK1"/>
    <property type="match status" value="1"/>
</dbReference>
<reference evidence="2" key="1">
    <citation type="submission" date="2023-06" db="EMBL/GenBank/DDBJ databases">
        <authorList>
            <person name="Noh H."/>
        </authorList>
    </citation>
    <scope>NUCLEOTIDE SEQUENCE</scope>
    <source>
        <strain evidence="2">DUCC20226</strain>
    </source>
</reference>
<gene>
    <name evidence="2" type="ORF">N8I77_005000</name>
</gene>
<keyword evidence="3" id="KW-1185">Reference proteome</keyword>
<dbReference type="AlphaFoldDB" id="A0AAD9SKY0"/>
<dbReference type="Pfam" id="PF00069">
    <property type="entry name" value="Pkinase"/>
    <property type="match status" value="1"/>
</dbReference>
<dbReference type="Gene3D" id="3.30.200.20">
    <property type="entry name" value="Phosphorylase Kinase, domain 1"/>
    <property type="match status" value="1"/>
</dbReference>
<dbReference type="InterPro" id="IPR000719">
    <property type="entry name" value="Prot_kinase_dom"/>
</dbReference>
<sequence>MFSQTVGIDEAASQLLNQTGLQFTQSASSADGVIKHSTSYDLAIHADENDLKAPHYVLDQPTICLQDELFSALIRTHREEQPFFAKDQLPKILTEDRVRRELATHFEDSLTEDTIAKYAKTICQENVIQDESLGQDDESKIRSYMKILAILIIIQKTKSIVKLLEEDVSDSDLPLIKVPRPNDVKLFDLRVSRKPNMVLKCFQKRWNQLNIRNFEEWQWAAIPLVFSQSVEDREVAHHLLESRRILPFIKDSRKHKPHFSDRTELEGGFASVFKVTIHPQHHNFHIAQGKPDDAGFAIKGLHSQNREAFRREVEMLNKFSGNKHDHLISLLATYEQSNRFFLVFDWAEADLQGYWRRVNPSPSFDKETVLWMAKQCKGIASGITKIHEHQSTYVKLDPNRPANKNVLFGHHGDIKPENVLYFAEPGQTESNVGGTLKLSDFGLAELSIHETISMTPKSKWGVSLGYRAPESNLKQGAAIGRSYDIWTLGCLYLEFITWMLGGRELLDIFLKARKARDAMWHDMETHTFFKLEIDSATGEKKAIIKPAVTQFINQLHAHPKCSQLFHDILRMVEDDLLVIKQNDKRQIDRISIQQVHQRLAGMVKDCESDEDYAIKPLPRSPVSQRT</sequence>
<proteinExistence type="predicted"/>
<dbReference type="Gene3D" id="1.10.510.10">
    <property type="entry name" value="Transferase(Phosphotransferase) domain 1"/>
    <property type="match status" value="1"/>
</dbReference>
<dbReference type="GO" id="GO:0004674">
    <property type="term" value="F:protein serine/threonine kinase activity"/>
    <property type="evidence" value="ECO:0007669"/>
    <property type="project" value="TreeGrafter"/>
</dbReference>
<accession>A0AAD9SKY0</accession>
<feature type="domain" description="Protein kinase" evidence="1">
    <location>
        <begin position="258"/>
        <end position="599"/>
    </location>
</feature>